<dbReference type="KEGG" id="slr:L21SP2_0189"/>
<organism evidence="1 2">
    <name type="scientific">Salinispira pacifica</name>
    <dbReference type="NCBI Taxonomy" id="1307761"/>
    <lineage>
        <taxon>Bacteria</taxon>
        <taxon>Pseudomonadati</taxon>
        <taxon>Spirochaetota</taxon>
        <taxon>Spirochaetia</taxon>
        <taxon>Spirochaetales</taxon>
        <taxon>Spirochaetaceae</taxon>
        <taxon>Salinispira</taxon>
    </lineage>
</organism>
<evidence type="ECO:0000313" key="2">
    <source>
        <dbReference type="Proteomes" id="UP000018680"/>
    </source>
</evidence>
<dbReference type="Proteomes" id="UP000018680">
    <property type="component" value="Chromosome"/>
</dbReference>
<name>V5WCU6_9SPIO</name>
<gene>
    <name evidence="1" type="ORF">L21SP2_0189</name>
</gene>
<sequence length="41" mass="4889">MYVQGYRARVKPAAMWNLLQDLRRYVSARGRIFSLAPEKFE</sequence>
<dbReference type="HOGENOM" id="CLU_3276406_0_0_12"/>
<reference evidence="1 2" key="1">
    <citation type="journal article" date="2015" name="Stand. Genomic Sci.">
        <title>Complete genome sequence and description of Salinispira pacifica gen. nov., sp. nov., a novel spirochaete isolated form a hypersaline microbial mat.</title>
        <authorList>
            <person name="Ben Hania W."/>
            <person name="Joseph M."/>
            <person name="Schumann P."/>
            <person name="Bunk B."/>
            <person name="Fiebig A."/>
            <person name="Sproer C."/>
            <person name="Klenk H.P."/>
            <person name="Fardeau M.L."/>
            <person name="Spring S."/>
        </authorList>
    </citation>
    <scope>NUCLEOTIDE SEQUENCE [LARGE SCALE GENOMIC DNA]</scope>
    <source>
        <strain evidence="1 2">L21-RPul-D2</strain>
    </source>
</reference>
<evidence type="ECO:0000313" key="1">
    <source>
        <dbReference type="EMBL" id="AHC13633.1"/>
    </source>
</evidence>
<accession>V5WCU6</accession>
<proteinExistence type="predicted"/>
<dbReference type="AlphaFoldDB" id="V5WCU6"/>
<dbReference type="STRING" id="1307761.L21SP2_0189"/>
<dbReference type="EMBL" id="CP006939">
    <property type="protein sequence ID" value="AHC13633.1"/>
    <property type="molecule type" value="Genomic_DNA"/>
</dbReference>
<keyword evidence="2" id="KW-1185">Reference proteome</keyword>
<protein>
    <submittedName>
        <fullName evidence="1">Uncharacterized protein</fullName>
    </submittedName>
</protein>